<evidence type="ECO:0000259" key="2">
    <source>
        <dbReference type="Pfam" id="PF09791"/>
    </source>
</evidence>
<feature type="compositionally biased region" description="Basic and acidic residues" evidence="1">
    <location>
        <begin position="295"/>
        <end position="304"/>
    </location>
</feature>
<dbReference type="Pfam" id="PF09791">
    <property type="entry name" value="Oxidored-like"/>
    <property type="match status" value="1"/>
</dbReference>
<protein>
    <recommendedName>
        <fullName evidence="2">Oxidoreductase-like domain-containing protein</fullName>
    </recommendedName>
</protein>
<feature type="compositionally biased region" description="Basic and acidic residues" evidence="1">
    <location>
        <begin position="98"/>
        <end position="109"/>
    </location>
</feature>
<reference evidence="3 4" key="1">
    <citation type="submission" date="2024-09" db="EMBL/GenBank/DDBJ databases">
        <title>Itraconazole resistance in Madurella fahalii resulting from another homologue of gene encoding cytochrome P450 14-alpha sterol demethylase (CYP51).</title>
        <authorList>
            <person name="Yoshioka I."/>
            <person name="Fahal A.H."/>
            <person name="Kaneko S."/>
            <person name="Yaguchi T."/>
        </authorList>
    </citation>
    <scope>NUCLEOTIDE SEQUENCE [LARGE SCALE GENOMIC DNA]</scope>
    <source>
        <strain evidence="3 4">IFM 68171</strain>
    </source>
</reference>
<dbReference type="PANTHER" id="PTHR21193">
    <property type="entry name" value="OXIDOREDUCTASE-LIKE DOMAIN-CONTAINING PROTEIN 1"/>
    <property type="match status" value="1"/>
</dbReference>
<name>A0ABQ0GED7_9PEZI</name>
<evidence type="ECO:0000256" key="1">
    <source>
        <dbReference type="SAM" id="MobiDB-lite"/>
    </source>
</evidence>
<dbReference type="RefSeq" id="XP_070917859.1">
    <property type="nucleotide sequence ID" value="XM_071061758.1"/>
</dbReference>
<keyword evidence="4" id="KW-1185">Reference proteome</keyword>
<comment type="caution">
    <text evidence="3">The sequence shown here is derived from an EMBL/GenBank/DDBJ whole genome shotgun (WGS) entry which is preliminary data.</text>
</comment>
<feature type="compositionally biased region" description="Low complexity" evidence="1">
    <location>
        <begin position="147"/>
        <end position="172"/>
    </location>
</feature>
<dbReference type="PANTHER" id="PTHR21193:SF3">
    <property type="entry name" value="OXIDOREDUCTASE-LIKE DOMAIN-CONTAINING PROTEIN 1"/>
    <property type="match status" value="1"/>
</dbReference>
<dbReference type="InterPro" id="IPR019180">
    <property type="entry name" value="Oxidoreductase-like_N"/>
</dbReference>
<dbReference type="EMBL" id="BAAFSV010000003">
    <property type="protein sequence ID" value="GAB1316128.1"/>
    <property type="molecule type" value="Genomic_DNA"/>
</dbReference>
<feature type="region of interest" description="Disordered" evidence="1">
    <location>
        <begin position="271"/>
        <end position="328"/>
    </location>
</feature>
<sequence>MRRSVLNALPARAVYRSFGAQQPRRAFATLPTKDNTPPSPIEPSKEQAHPIGPFYESILRSPQPIPQEKPEIPPVTSQEHPAKAAAEETTKSAPAQEKASKPLAEEKASKPAAAADAPAGEEKPAAATRSTPRRTRKPKAAAKDDTTTTTTKAKSVLPSSSSSSSSSSSLSPSPGPSEPTSQEDAPSNDVQARARVVFGSSLAGPAERAERLARIRSESRLVAGVLVPPKPEEPDNCCMSGCVNCVWDRYRDELEDWADRNAEAERRLRAREAGGEVQVTGESMTAGDGTVGEMGLHERGEDRGAVSMDDDGGGSVGNWVPSDAASGDRRITKDFWDEELYKNVPVGIREFMKQEKRLKEKHRREGTAGG</sequence>
<accession>A0ABQ0GED7</accession>
<gene>
    <name evidence="3" type="ORF">MFIFM68171_06338</name>
</gene>
<feature type="compositionally biased region" description="Basic residues" evidence="1">
    <location>
        <begin position="131"/>
        <end position="140"/>
    </location>
</feature>
<feature type="region of interest" description="Disordered" evidence="1">
    <location>
        <begin position="17"/>
        <end position="193"/>
    </location>
</feature>
<dbReference type="InterPro" id="IPR039251">
    <property type="entry name" value="OXLD1"/>
</dbReference>
<evidence type="ECO:0000313" key="4">
    <source>
        <dbReference type="Proteomes" id="UP001628179"/>
    </source>
</evidence>
<dbReference type="GeneID" id="98177081"/>
<proteinExistence type="predicted"/>
<feature type="compositionally biased region" description="Basic and acidic residues" evidence="1">
    <location>
        <begin position="80"/>
        <end position="90"/>
    </location>
</feature>
<feature type="domain" description="Oxidoreductase-like" evidence="2">
    <location>
        <begin position="222"/>
        <end position="265"/>
    </location>
</feature>
<dbReference type="Proteomes" id="UP001628179">
    <property type="component" value="Unassembled WGS sequence"/>
</dbReference>
<evidence type="ECO:0000313" key="3">
    <source>
        <dbReference type="EMBL" id="GAB1316128.1"/>
    </source>
</evidence>
<organism evidence="3 4">
    <name type="scientific">Madurella fahalii</name>
    <dbReference type="NCBI Taxonomy" id="1157608"/>
    <lineage>
        <taxon>Eukaryota</taxon>
        <taxon>Fungi</taxon>
        <taxon>Dikarya</taxon>
        <taxon>Ascomycota</taxon>
        <taxon>Pezizomycotina</taxon>
        <taxon>Sordariomycetes</taxon>
        <taxon>Sordariomycetidae</taxon>
        <taxon>Sordariales</taxon>
        <taxon>Sordariales incertae sedis</taxon>
        <taxon>Madurella</taxon>
    </lineage>
</organism>